<feature type="non-terminal residue" evidence="1">
    <location>
        <position position="396"/>
    </location>
</feature>
<organism evidence="1">
    <name type="scientific">marine sediment metagenome</name>
    <dbReference type="NCBI Taxonomy" id="412755"/>
    <lineage>
        <taxon>unclassified sequences</taxon>
        <taxon>metagenomes</taxon>
        <taxon>ecological metagenomes</taxon>
    </lineage>
</organism>
<dbReference type="EMBL" id="LAZR01055006">
    <property type="protein sequence ID" value="KKK77327.1"/>
    <property type="molecule type" value="Genomic_DNA"/>
</dbReference>
<name>A0A0F8Y799_9ZZZZ</name>
<dbReference type="AlphaFoldDB" id="A0A0F8Y799"/>
<comment type="caution">
    <text evidence="1">The sequence shown here is derived from an EMBL/GenBank/DDBJ whole genome shotgun (WGS) entry which is preliminary data.</text>
</comment>
<gene>
    <name evidence="1" type="ORF">LCGC14_2854730</name>
</gene>
<proteinExistence type="predicted"/>
<protein>
    <submittedName>
        <fullName evidence="1">Uncharacterized protein</fullName>
    </submittedName>
</protein>
<accession>A0A0F8Y799</accession>
<reference evidence="1" key="1">
    <citation type="journal article" date="2015" name="Nature">
        <title>Complex archaea that bridge the gap between prokaryotes and eukaryotes.</title>
        <authorList>
            <person name="Spang A."/>
            <person name="Saw J.H."/>
            <person name="Jorgensen S.L."/>
            <person name="Zaremba-Niedzwiedzka K."/>
            <person name="Martijn J."/>
            <person name="Lind A.E."/>
            <person name="van Eijk R."/>
            <person name="Schleper C."/>
            <person name="Guy L."/>
            <person name="Ettema T.J."/>
        </authorList>
    </citation>
    <scope>NUCLEOTIDE SEQUENCE</scope>
</reference>
<feature type="non-terminal residue" evidence="1">
    <location>
        <position position="1"/>
    </location>
</feature>
<evidence type="ECO:0000313" key="1">
    <source>
        <dbReference type="EMBL" id="KKK77327.1"/>
    </source>
</evidence>
<sequence length="396" mass="40064">FTGTAGRMRVTGIATPVISADAVPLDYITGGIAAAPFVTLGLSGSLSGEFSVLEADESDLPDDDVHWKWNSASNRSFIIANIGAGIATLDVTGNIVVSGTVDGVDIAARDHAKYLDSEAISAVEGEATLDLTGAVTIASTLVVDVAAVFNESGANVNFRVEGVGTANALFVQGSDGNVGIGTGSPTHKLHVLSTGLVRTMSESTDTTGRAIVTAQASHGPDVFLDLRAHGTTYSETLLGLSMTGAVAVVGNPKNNGMAIGTFSNFPLIFATNNTLRLVISNAGAADFQGNAVTMGALTATGGILSGANNNLQGFYTDIAQIVAPANPGAGVRRIFMDSATGVLSVRTSAGATVSLEGGGVAAHNILDGSVHLDSVADGVTRGSLIYGNATPKWDEL</sequence>